<dbReference type="GO" id="GO:1904240">
    <property type="term" value="P:negative regulation of VCP-NPL4-UFD1 AAA ATPase complex assembly"/>
    <property type="evidence" value="ECO:0007669"/>
    <property type="project" value="TreeGrafter"/>
</dbReference>
<feature type="compositionally biased region" description="Basic and acidic residues" evidence="4">
    <location>
        <begin position="20"/>
        <end position="69"/>
    </location>
</feature>
<dbReference type="EMBL" id="KK113903">
    <property type="protein sequence ID" value="KFM61309.1"/>
    <property type="molecule type" value="Genomic_DNA"/>
</dbReference>
<evidence type="ECO:0008006" key="7">
    <source>
        <dbReference type="Google" id="ProtNLM"/>
    </source>
</evidence>
<accession>A0A087T870</accession>
<evidence type="ECO:0000256" key="2">
    <source>
        <dbReference type="ARBA" id="ARBA00023139"/>
    </source>
</evidence>
<gene>
    <name evidence="5" type="ORF">X975_16103</name>
</gene>
<dbReference type="PANTHER" id="PTHR35269:SF1">
    <property type="entry name" value="SMALL VCP_P97-INTERACTING PROTEIN"/>
    <property type="match status" value="1"/>
</dbReference>
<feature type="non-terminal residue" evidence="5">
    <location>
        <position position="79"/>
    </location>
</feature>
<dbReference type="InterPro" id="IPR031632">
    <property type="entry name" value="SVIP"/>
</dbReference>
<evidence type="ECO:0000256" key="4">
    <source>
        <dbReference type="SAM" id="MobiDB-lite"/>
    </source>
</evidence>
<evidence type="ECO:0000256" key="3">
    <source>
        <dbReference type="ARBA" id="ARBA00023288"/>
    </source>
</evidence>
<evidence type="ECO:0000313" key="5">
    <source>
        <dbReference type="EMBL" id="KFM61309.1"/>
    </source>
</evidence>
<evidence type="ECO:0000313" key="6">
    <source>
        <dbReference type="Proteomes" id="UP000054359"/>
    </source>
</evidence>
<dbReference type="GO" id="GO:1904293">
    <property type="term" value="P:negative regulation of ERAD pathway"/>
    <property type="evidence" value="ECO:0007669"/>
    <property type="project" value="TreeGrafter"/>
</dbReference>
<dbReference type="OrthoDB" id="10066206at2759"/>
<dbReference type="PANTHER" id="PTHR35269">
    <property type="entry name" value="SMALL VCP/P97-INTERACTING PROTEIN"/>
    <property type="match status" value="1"/>
</dbReference>
<dbReference type="OMA" id="GLKWQMN"/>
<organism evidence="5 6">
    <name type="scientific">Stegodyphus mimosarum</name>
    <name type="common">African social velvet spider</name>
    <dbReference type="NCBI Taxonomy" id="407821"/>
    <lineage>
        <taxon>Eukaryota</taxon>
        <taxon>Metazoa</taxon>
        <taxon>Ecdysozoa</taxon>
        <taxon>Arthropoda</taxon>
        <taxon>Chelicerata</taxon>
        <taxon>Arachnida</taxon>
        <taxon>Araneae</taxon>
        <taxon>Araneomorphae</taxon>
        <taxon>Entelegynae</taxon>
        <taxon>Eresoidea</taxon>
        <taxon>Eresidae</taxon>
        <taxon>Stegodyphus</taxon>
    </lineage>
</organism>
<dbReference type="InterPro" id="IPR055366">
    <property type="entry name" value="SVIP_metazoa"/>
</dbReference>
<keyword evidence="6" id="KW-1185">Reference proteome</keyword>
<dbReference type="AlphaFoldDB" id="A0A087T870"/>
<dbReference type="GO" id="GO:0010508">
    <property type="term" value="P:positive regulation of autophagy"/>
    <property type="evidence" value="ECO:0007669"/>
    <property type="project" value="TreeGrafter"/>
</dbReference>
<dbReference type="Pfam" id="PF15811">
    <property type="entry name" value="SVIP"/>
    <property type="match status" value="1"/>
</dbReference>
<evidence type="ECO:0000256" key="1">
    <source>
        <dbReference type="ARBA" id="ARBA00022707"/>
    </source>
</evidence>
<keyword evidence="1" id="KW-0519">Myristate</keyword>
<keyword evidence="3" id="KW-0449">Lipoprotein</keyword>
<reference evidence="5 6" key="1">
    <citation type="submission" date="2013-11" db="EMBL/GenBank/DDBJ databases">
        <title>Genome sequencing of Stegodyphus mimosarum.</title>
        <authorList>
            <person name="Bechsgaard J."/>
        </authorList>
    </citation>
    <scope>NUCLEOTIDE SEQUENCE [LARGE SCALE GENOMIC DNA]</scope>
</reference>
<name>A0A087T870_STEMI</name>
<sequence length="79" mass="9169">MGVCTSCCGDSEPRYTTPSEDERRQKMIEAAERRLQEQERRGLKEDGVRRLEQSKERAKKIDEALEKSNSDGPLRWQVS</sequence>
<dbReference type="GO" id="GO:0005789">
    <property type="term" value="C:endoplasmic reticulum membrane"/>
    <property type="evidence" value="ECO:0007669"/>
    <property type="project" value="TreeGrafter"/>
</dbReference>
<dbReference type="GO" id="GO:1904153">
    <property type="term" value="P:negative regulation of retrograde protein transport, ER to cytosol"/>
    <property type="evidence" value="ECO:0007669"/>
    <property type="project" value="TreeGrafter"/>
</dbReference>
<proteinExistence type="predicted"/>
<keyword evidence="2" id="KW-0564">Palmitate</keyword>
<dbReference type="Proteomes" id="UP000054359">
    <property type="component" value="Unassembled WGS sequence"/>
</dbReference>
<protein>
    <recommendedName>
        <fullName evidence="7">Small VCP/p97-interacting protein</fullName>
    </recommendedName>
</protein>
<feature type="region of interest" description="Disordered" evidence="4">
    <location>
        <begin position="1"/>
        <end position="79"/>
    </location>
</feature>